<evidence type="ECO:0000256" key="7">
    <source>
        <dbReference type="PROSITE-ProRule" id="PRU00027"/>
    </source>
</evidence>
<evidence type="ECO:0000256" key="6">
    <source>
        <dbReference type="ARBA" id="ARBA00023242"/>
    </source>
</evidence>
<dbReference type="SUPFAM" id="SSF53098">
    <property type="entry name" value="Ribonuclease H-like"/>
    <property type="match status" value="1"/>
</dbReference>
<dbReference type="GO" id="GO:0046983">
    <property type="term" value="F:protein dimerization activity"/>
    <property type="evidence" value="ECO:0007669"/>
    <property type="project" value="InterPro"/>
</dbReference>
<keyword evidence="2" id="KW-0479">Metal-binding</keyword>
<evidence type="ECO:0000256" key="9">
    <source>
        <dbReference type="SAM" id="MobiDB-lite"/>
    </source>
</evidence>
<dbReference type="GO" id="GO:0008270">
    <property type="term" value="F:zinc ion binding"/>
    <property type="evidence" value="ECO:0007669"/>
    <property type="project" value="UniProtKB-KW"/>
</dbReference>
<keyword evidence="4" id="KW-0862">Zinc</keyword>
<dbReference type="InterPro" id="IPR012337">
    <property type="entry name" value="RNaseH-like_sf"/>
</dbReference>
<dbReference type="GO" id="GO:0003677">
    <property type="term" value="F:DNA binding"/>
    <property type="evidence" value="ECO:0007669"/>
    <property type="project" value="UniProtKB-KW"/>
</dbReference>
<evidence type="ECO:0000259" key="10">
    <source>
        <dbReference type="PROSITE" id="PS50808"/>
    </source>
</evidence>
<reference evidence="11" key="1">
    <citation type="submission" date="2020-05" db="EMBL/GenBank/DDBJ databases">
        <title>WGS assembly of Panicum virgatum.</title>
        <authorList>
            <person name="Lovell J.T."/>
            <person name="Jenkins J."/>
            <person name="Shu S."/>
            <person name="Juenger T.E."/>
            <person name="Schmutz J."/>
        </authorList>
    </citation>
    <scope>NUCLEOTIDE SEQUENCE</scope>
    <source>
        <strain evidence="11">AP13</strain>
    </source>
</reference>
<dbReference type="InterPro" id="IPR007021">
    <property type="entry name" value="DUF659"/>
</dbReference>
<feature type="region of interest" description="Disordered" evidence="9">
    <location>
        <begin position="738"/>
        <end position="760"/>
    </location>
</feature>
<feature type="domain" description="BED-type" evidence="10">
    <location>
        <begin position="23"/>
        <end position="80"/>
    </location>
</feature>
<evidence type="ECO:0000256" key="8">
    <source>
        <dbReference type="SAM" id="Coils"/>
    </source>
</evidence>
<accession>A0A8T0XKA5</accession>
<dbReference type="OrthoDB" id="641895at2759"/>
<evidence type="ECO:0000313" key="12">
    <source>
        <dbReference type="Proteomes" id="UP000823388"/>
    </source>
</evidence>
<dbReference type="EMBL" id="CM029037">
    <property type="protein sequence ID" value="KAG2658396.1"/>
    <property type="molecule type" value="Genomic_DNA"/>
</dbReference>
<keyword evidence="8" id="KW-0175">Coiled coil</keyword>
<organism evidence="11 12">
    <name type="scientific">Panicum virgatum</name>
    <name type="common">Blackwell switchgrass</name>
    <dbReference type="NCBI Taxonomy" id="38727"/>
    <lineage>
        <taxon>Eukaryota</taxon>
        <taxon>Viridiplantae</taxon>
        <taxon>Streptophyta</taxon>
        <taxon>Embryophyta</taxon>
        <taxon>Tracheophyta</taxon>
        <taxon>Spermatophyta</taxon>
        <taxon>Magnoliopsida</taxon>
        <taxon>Liliopsida</taxon>
        <taxon>Poales</taxon>
        <taxon>Poaceae</taxon>
        <taxon>PACMAD clade</taxon>
        <taxon>Panicoideae</taxon>
        <taxon>Panicodae</taxon>
        <taxon>Paniceae</taxon>
        <taxon>Panicinae</taxon>
        <taxon>Panicum</taxon>
        <taxon>Panicum sect. Hiantes</taxon>
    </lineage>
</organism>
<dbReference type="InterPro" id="IPR008906">
    <property type="entry name" value="HATC_C_dom"/>
</dbReference>
<dbReference type="PROSITE" id="PS50808">
    <property type="entry name" value="ZF_BED"/>
    <property type="match status" value="1"/>
</dbReference>
<evidence type="ECO:0000256" key="3">
    <source>
        <dbReference type="ARBA" id="ARBA00022771"/>
    </source>
</evidence>
<dbReference type="Proteomes" id="UP000823388">
    <property type="component" value="Chromosome 1K"/>
</dbReference>
<gene>
    <name evidence="11" type="ORF">PVAP13_1KG225105</name>
</gene>
<dbReference type="Pfam" id="PF04937">
    <property type="entry name" value="DUF659"/>
    <property type="match status" value="1"/>
</dbReference>
<keyword evidence="12" id="KW-1185">Reference proteome</keyword>
<keyword evidence="3 7" id="KW-0863">Zinc-finger</keyword>
<evidence type="ECO:0000313" key="11">
    <source>
        <dbReference type="EMBL" id="KAG2658396.1"/>
    </source>
</evidence>
<dbReference type="PANTHER" id="PTHR32166">
    <property type="entry name" value="OSJNBA0013A04.12 PROTEIN"/>
    <property type="match status" value="1"/>
</dbReference>
<feature type="compositionally biased region" description="Acidic residues" evidence="9">
    <location>
        <begin position="741"/>
        <end position="760"/>
    </location>
</feature>
<evidence type="ECO:0000256" key="4">
    <source>
        <dbReference type="ARBA" id="ARBA00022833"/>
    </source>
</evidence>
<dbReference type="GO" id="GO:0005634">
    <property type="term" value="C:nucleus"/>
    <property type="evidence" value="ECO:0007669"/>
    <property type="project" value="UniProtKB-SubCell"/>
</dbReference>
<protein>
    <recommendedName>
        <fullName evidence="10">BED-type domain-containing protein</fullName>
    </recommendedName>
</protein>
<evidence type="ECO:0000256" key="1">
    <source>
        <dbReference type="ARBA" id="ARBA00004123"/>
    </source>
</evidence>
<name>A0A8T0XKA5_PANVG</name>
<dbReference type="InterPro" id="IPR003656">
    <property type="entry name" value="Znf_BED"/>
</dbReference>
<evidence type="ECO:0000256" key="5">
    <source>
        <dbReference type="ARBA" id="ARBA00023125"/>
    </source>
</evidence>
<dbReference type="AlphaFoldDB" id="A0A8T0XKA5"/>
<dbReference type="PANTHER" id="PTHR32166:SF74">
    <property type="entry name" value="OS05G0256350 PROTEIN"/>
    <property type="match status" value="1"/>
</dbReference>
<proteinExistence type="predicted"/>
<keyword evidence="6" id="KW-0539">Nucleus</keyword>
<keyword evidence="5" id="KW-0238">DNA-binding</keyword>
<comment type="subcellular location">
    <subcellularLocation>
        <location evidence="1">Nucleus</location>
    </subcellularLocation>
</comment>
<sequence>MPTSENEQVHGASTEAVNLLKRNSDDVGWEYGVLVDANNKDKVRCNLCNKEMRGGIYRLKQHLAHEGKNVTKCPARTQQASEAKAKCKKALEDAKRKREEKTVRELELRAEVDVSSVGESEEVTCVGSSQPHKLGPIDKWTRAIDPTASKTESLKQQQLNKELWKERSNEVYKYIARWVYNHAIPFNACDNDDFKQMCEAIGQFGPGFQPPSDDLLREKLLEQEYARTKSLMQERQAEKLKNGCSVMTDAWSDRKRSIMNLCTNCAEGTEFISSKEMSDVSHTSEVIFELVDKAIDDLGPENVVQVVTDNASNNMGAKKLLLEKRPQIFWTSCAAHTINLMLQGIGNMPRFKKVIDQAKAFTIFVYGHTRTLNCLRYFTEGKEVVRAGVTRFASNFLTLNSMLEKKDQLRKMVVHTRWDSLKDVKSKKGKDTTATILSPTFWKEVKLILAVFEPLFKVLRLADGDVKASMGFIYGELLKAKREIKEVFGNNETQFKDVLAVIEKKMKGRLDSPLHLTAYLLNPHYSFTNPSIFDEPKMNEAFIACVEQFYYHDEDKQDQAANIELKKFQNREGAFSKKLARTFENFDYNPASWWRLYGSHTPALQKMATRILSLTSSASGCERNWSGFEGIHTKKRNRLTTARLEKLVYIQFNNRLLSKREKIKIKKTTDVLLSSDTTEVQGFLQEGGDDCALVVFRDEEDEDEMEGTGIPWVVIGEAVGAEEQLERRRSGRVREARELYEGEEFSSEEEEYESDEDEDE</sequence>
<feature type="coiled-coil region" evidence="8">
    <location>
        <begin position="77"/>
        <end position="111"/>
    </location>
</feature>
<dbReference type="Pfam" id="PF05699">
    <property type="entry name" value="Dimer_Tnp_hAT"/>
    <property type="match status" value="1"/>
</dbReference>
<evidence type="ECO:0000256" key="2">
    <source>
        <dbReference type="ARBA" id="ARBA00022723"/>
    </source>
</evidence>
<comment type="caution">
    <text evidence="11">The sequence shown here is derived from an EMBL/GenBank/DDBJ whole genome shotgun (WGS) entry which is preliminary data.</text>
</comment>